<keyword evidence="4" id="KW-1185">Reference proteome</keyword>
<evidence type="ECO:0000313" key="4">
    <source>
        <dbReference type="Proteomes" id="UP000192927"/>
    </source>
</evidence>
<dbReference type="InterPro" id="IPR023577">
    <property type="entry name" value="CYTH_domain"/>
</dbReference>
<keyword evidence="1" id="KW-0175">Coiled coil</keyword>
<dbReference type="PROSITE" id="PS51707">
    <property type="entry name" value="CYTH"/>
    <property type="match status" value="1"/>
</dbReference>
<dbReference type="InterPro" id="IPR008906">
    <property type="entry name" value="HATC_C_dom"/>
</dbReference>
<dbReference type="AlphaFoldDB" id="A0A1W5D4G0"/>
<feature type="domain" description="CYTH" evidence="2">
    <location>
        <begin position="236"/>
        <end position="305"/>
    </location>
</feature>
<dbReference type="InterPro" id="IPR012337">
    <property type="entry name" value="RNaseH-like_sf"/>
</dbReference>
<dbReference type="PANTHER" id="PTHR23272">
    <property type="entry name" value="BED FINGER-RELATED"/>
    <property type="match status" value="1"/>
</dbReference>
<evidence type="ECO:0000259" key="2">
    <source>
        <dbReference type="PROSITE" id="PS51707"/>
    </source>
</evidence>
<evidence type="ECO:0000256" key="1">
    <source>
        <dbReference type="SAM" id="Coils"/>
    </source>
</evidence>
<dbReference type="EMBL" id="FWEW01001957">
    <property type="protein sequence ID" value="SLM37890.1"/>
    <property type="molecule type" value="Genomic_DNA"/>
</dbReference>
<dbReference type="SUPFAM" id="SSF53098">
    <property type="entry name" value="Ribonuclease H-like"/>
    <property type="match status" value="1"/>
</dbReference>
<name>A0A1W5D4G0_9LECA</name>
<accession>A0A1W5D4G0</accession>
<feature type="coiled-coil region" evidence="1">
    <location>
        <begin position="236"/>
        <end position="283"/>
    </location>
</feature>
<dbReference type="Proteomes" id="UP000192927">
    <property type="component" value="Unassembled WGS sequence"/>
</dbReference>
<reference evidence="4" key="1">
    <citation type="submission" date="2017-03" db="EMBL/GenBank/DDBJ databases">
        <authorList>
            <person name="Sharma R."/>
            <person name="Thines M."/>
        </authorList>
    </citation>
    <scope>NUCLEOTIDE SEQUENCE [LARGE SCALE GENOMIC DNA]</scope>
</reference>
<dbReference type="GO" id="GO:0046983">
    <property type="term" value="F:protein dimerization activity"/>
    <property type="evidence" value="ECO:0007669"/>
    <property type="project" value="InterPro"/>
</dbReference>
<evidence type="ECO:0000313" key="3">
    <source>
        <dbReference type="EMBL" id="SLM37890.1"/>
    </source>
</evidence>
<proteinExistence type="predicted"/>
<organism evidence="3 4">
    <name type="scientific">Lasallia pustulata</name>
    <dbReference type="NCBI Taxonomy" id="136370"/>
    <lineage>
        <taxon>Eukaryota</taxon>
        <taxon>Fungi</taxon>
        <taxon>Dikarya</taxon>
        <taxon>Ascomycota</taxon>
        <taxon>Pezizomycotina</taxon>
        <taxon>Lecanoromycetes</taxon>
        <taxon>OSLEUM clade</taxon>
        <taxon>Umbilicariomycetidae</taxon>
        <taxon>Umbilicariales</taxon>
        <taxon>Umbilicariaceae</taxon>
        <taxon>Lasallia</taxon>
    </lineage>
</organism>
<dbReference type="Pfam" id="PF05699">
    <property type="entry name" value="Dimer_Tnp_hAT"/>
    <property type="match status" value="1"/>
</dbReference>
<protein>
    <submittedName>
        <fullName evidence="3">Ribonuclease H-like domain</fullName>
    </submittedName>
</protein>
<sequence>MTKLEEKKLSYNVLVNNVDLCTPANRHLEVCITNAWMKINEYYSRLDKPPIYYAACVTNPRLKWVWFESSWKEKPEWIQHGKEILNSLWLSEYKGRNLSSSDDVNMTLNEPDPDEFDQFVTMPDNQTIEKPDSLEIYLRDNPTPDIKNLLEYWQSQESHYPDLSQMAYDTCSIPAVSADRVDVLDAGKVAVLNGELELVTELEEREVELMPELKELEKLETSDMRGTLGAGKEVVNTELELKLELEDSKLEELELEKLEELELEKLELEKLELEELLLKELELKLRIRRLEPEEVVLVKFIGVGS</sequence>